<gene>
    <name evidence="3" type="ORF">GCM10009554_74120</name>
</gene>
<proteinExistence type="inferred from homology"/>
<dbReference type="InterPro" id="IPR002347">
    <property type="entry name" value="SDR_fam"/>
</dbReference>
<keyword evidence="4" id="KW-1185">Reference proteome</keyword>
<dbReference type="InterPro" id="IPR051122">
    <property type="entry name" value="SDR_DHRS6-like"/>
</dbReference>
<dbReference type="EMBL" id="BAAAHK010000021">
    <property type="protein sequence ID" value="GAA0959854.1"/>
    <property type="molecule type" value="Genomic_DNA"/>
</dbReference>
<dbReference type="PRINTS" id="PR00081">
    <property type="entry name" value="GDHRDH"/>
</dbReference>
<sequence length="225" mass="23507">MLIVGGSGGLGREIARYYAERGDSVVVTSRSTERAEQAAAEIGGDTRGLAVDLAEPETIEKALAEVGEVDHVVITAIEQYGNTVKAFSIADAVRASTVKLVGYTEVARVLHDRLRPGASIVLFGGLGKVRPYPGSTMITATNSAVSGVMRTLAVELAPVRVNALHPGVVGDSPAWADRDQSYIADRTPTGRATTTAEVVDAVDFLLRNGAANAIDLHLDGGIRVA</sequence>
<dbReference type="PANTHER" id="PTHR43477">
    <property type="entry name" value="DIHYDROANTICAPSIN 7-DEHYDROGENASE"/>
    <property type="match status" value="1"/>
</dbReference>
<evidence type="ECO:0000256" key="1">
    <source>
        <dbReference type="ARBA" id="ARBA00006484"/>
    </source>
</evidence>
<evidence type="ECO:0000256" key="2">
    <source>
        <dbReference type="ARBA" id="ARBA00023002"/>
    </source>
</evidence>
<dbReference type="Pfam" id="PF13561">
    <property type="entry name" value="adh_short_C2"/>
    <property type="match status" value="1"/>
</dbReference>
<comment type="similarity">
    <text evidence="1">Belongs to the short-chain dehydrogenases/reductases (SDR) family.</text>
</comment>
<reference evidence="3 4" key="1">
    <citation type="journal article" date="2019" name="Int. J. Syst. Evol. Microbiol.">
        <title>The Global Catalogue of Microorganisms (GCM) 10K type strain sequencing project: providing services to taxonomists for standard genome sequencing and annotation.</title>
        <authorList>
            <consortium name="The Broad Institute Genomics Platform"/>
            <consortium name="The Broad Institute Genome Sequencing Center for Infectious Disease"/>
            <person name="Wu L."/>
            <person name="Ma J."/>
        </authorList>
    </citation>
    <scope>NUCLEOTIDE SEQUENCE [LARGE SCALE GENOMIC DNA]</scope>
    <source>
        <strain evidence="3 4">JCM 10977</strain>
    </source>
</reference>
<dbReference type="PANTHER" id="PTHR43477:SF1">
    <property type="entry name" value="DIHYDROANTICAPSIN 7-DEHYDROGENASE"/>
    <property type="match status" value="1"/>
</dbReference>
<evidence type="ECO:0000313" key="4">
    <source>
        <dbReference type="Proteomes" id="UP001500542"/>
    </source>
</evidence>
<name>A0ABN1RM51_9ACTN</name>
<accession>A0ABN1RM51</accession>
<dbReference type="InterPro" id="IPR036291">
    <property type="entry name" value="NAD(P)-bd_dom_sf"/>
</dbReference>
<protein>
    <submittedName>
        <fullName evidence="3">SDR family oxidoreductase</fullName>
    </submittedName>
</protein>
<dbReference type="CDD" id="cd05233">
    <property type="entry name" value="SDR_c"/>
    <property type="match status" value="1"/>
</dbReference>
<comment type="caution">
    <text evidence="3">The sequence shown here is derived from an EMBL/GenBank/DDBJ whole genome shotgun (WGS) entry which is preliminary data.</text>
</comment>
<organism evidence="3 4">
    <name type="scientific">Kribbella koreensis</name>
    <dbReference type="NCBI Taxonomy" id="57909"/>
    <lineage>
        <taxon>Bacteria</taxon>
        <taxon>Bacillati</taxon>
        <taxon>Actinomycetota</taxon>
        <taxon>Actinomycetes</taxon>
        <taxon>Propionibacteriales</taxon>
        <taxon>Kribbellaceae</taxon>
        <taxon>Kribbella</taxon>
    </lineage>
</organism>
<dbReference type="Proteomes" id="UP001500542">
    <property type="component" value="Unassembled WGS sequence"/>
</dbReference>
<keyword evidence="2" id="KW-0560">Oxidoreductase</keyword>
<dbReference type="SUPFAM" id="SSF51735">
    <property type="entry name" value="NAD(P)-binding Rossmann-fold domains"/>
    <property type="match status" value="1"/>
</dbReference>
<dbReference type="Gene3D" id="3.40.50.720">
    <property type="entry name" value="NAD(P)-binding Rossmann-like Domain"/>
    <property type="match status" value="1"/>
</dbReference>
<dbReference type="RefSeq" id="WP_343981687.1">
    <property type="nucleotide sequence ID" value="NZ_BAAAHK010000021.1"/>
</dbReference>
<evidence type="ECO:0000313" key="3">
    <source>
        <dbReference type="EMBL" id="GAA0959854.1"/>
    </source>
</evidence>